<proteinExistence type="predicted"/>
<accession>A0A921QWL1</accession>
<reference evidence="1" key="1">
    <citation type="journal article" date="2019" name="BMC Genomics">
        <title>A new reference genome for Sorghum bicolor reveals high levels of sequence similarity between sweet and grain genotypes: implications for the genetics of sugar metabolism.</title>
        <authorList>
            <person name="Cooper E.A."/>
            <person name="Brenton Z.W."/>
            <person name="Flinn B.S."/>
            <person name="Jenkins J."/>
            <person name="Shu S."/>
            <person name="Flowers D."/>
            <person name="Luo F."/>
            <person name="Wang Y."/>
            <person name="Xia P."/>
            <person name="Barry K."/>
            <person name="Daum C."/>
            <person name="Lipzen A."/>
            <person name="Yoshinaga Y."/>
            <person name="Schmutz J."/>
            <person name="Saski C."/>
            <person name="Vermerris W."/>
            <person name="Kresovich S."/>
        </authorList>
    </citation>
    <scope>NUCLEOTIDE SEQUENCE</scope>
</reference>
<evidence type="ECO:0000313" key="2">
    <source>
        <dbReference type="Proteomes" id="UP000807115"/>
    </source>
</evidence>
<gene>
    <name evidence="1" type="ORF">BDA96_05G055800</name>
</gene>
<evidence type="ECO:0000313" key="1">
    <source>
        <dbReference type="EMBL" id="KAG0528948.1"/>
    </source>
</evidence>
<dbReference type="EMBL" id="CM027684">
    <property type="protein sequence ID" value="KAG0528948.1"/>
    <property type="molecule type" value="Genomic_DNA"/>
</dbReference>
<protein>
    <submittedName>
        <fullName evidence="1">Uncharacterized protein</fullName>
    </submittedName>
</protein>
<comment type="caution">
    <text evidence="1">The sequence shown here is derived from an EMBL/GenBank/DDBJ whole genome shotgun (WGS) entry which is preliminary data.</text>
</comment>
<dbReference type="Proteomes" id="UP000807115">
    <property type="component" value="Chromosome 5"/>
</dbReference>
<organism evidence="1 2">
    <name type="scientific">Sorghum bicolor</name>
    <name type="common">Sorghum</name>
    <name type="synonym">Sorghum vulgare</name>
    <dbReference type="NCBI Taxonomy" id="4558"/>
    <lineage>
        <taxon>Eukaryota</taxon>
        <taxon>Viridiplantae</taxon>
        <taxon>Streptophyta</taxon>
        <taxon>Embryophyta</taxon>
        <taxon>Tracheophyta</taxon>
        <taxon>Spermatophyta</taxon>
        <taxon>Magnoliopsida</taxon>
        <taxon>Liliopsida</taxon>
        <taxon>Poales</taxon>
        <taxon>Poaceae</taxon>
        <taxon>PACMAD clade</taxon>
        <taxon>Panicoideae</taxon>
        <taxon>Andropogonodae</taxon>
        <taxon>Andropogoneae</taxon>
        <taxon>Sorghinae</taxon>
        <taxon>Sorghum</taxon>
    </lineage>
</organism>
<reference evidence="1" key="2">
    <citation type="submission" date="2020-10" db="EMBL/GenBank/DDBJ databases">
        <authorList>
            <person name="Cooper E.A."/>
            <person name="Brenton Z.W."/>
            <person name="Flinn B.S."/>
            <person name="Jenkins J."/>
            <person name="Shu S."/>
            <person name="Flowers D."/>
            <person name="Luo F."/>
            <person name="Wang Y."/>
            <person name="Xia P."/>
            <person name="Barry K."/>
            <person name="Daum C."/>
            <person name="Lipzen A."/>
            <person name="Yoshinaga Y."/>
            <person name="Schmutz J."/>
            <person name="Saski C."/>
            <person name="Vermerris W."/>
            <person name="Kresovich S."/>
        </authorList>
    </citation>
    <scope>NUCLEOTIDE SEQUENCE</scope>
</reference>
<name>A0A921QWL1_SORBI</name>
<sequence length="99" mass="11505">MLRAARRRAAIAAPLRDCGGWPKHEMQIDELDQLCPNRNLRAPDPRALGWGGWRPVQRCWRMRLSLGQRDFSKQLRGVFCKIYIIETDSRDLLYVPLAS</sequence>
<dbReference type="AlphaFoldDB" id="A0A921QWL1"/>